<protein>
    <submittedName>
        <fullName evidence="1">Uncharacterized protein</fullName>
    </submittedName>
</protein>
<reference evidence="1 2" key="1">
    <citation type="journal article" date="2015" name="Genome Announc.">
        <title>Genome Assemblies of Three Soil-Associated Devosia species: D. insulae, D. limi, and D. soli.</title>
        <authorList>
            <person name="Hassan Y.I."/>
            <person name="Lepp D."/>
            <person name="Zhou T."/>
        </authorList>
    </citation>
    <scope>NUCLEOTIDE SEQUENCE [LARGE SCALE GENOMIC DNA]</scope>
    <source>
        <strain evidence="1 2">DS-56</strain>
    </source>
</reference>
<evidence type="ECO:0000313" key="1">
    <source>
        <dbReference type="EMBL" id="OEO28189.1"/>
    </source>
</evidence>
<comment type="caution">
    <text evidence="1">The sequence shown here is derived from an EMBL/GenBank/DDBJ whole genome shotgun (WGS) entry which is preliminary data.</text>
</comment>
<dbReference type="Proteomes" id="UP000095463">
    <property type="component" value="Unassembled WGS sequence"/>
</dbReference>
<name>A0A1E5XHW0_9HYPH</name>
<evidence type="ECO:0000313" key="2">
    <source>
        <dbReference type="Proteomes" id="UP000095463"/>
    </source>
</evidence>
<gene>
    <name evidence="1" type="ORF">VW23_005895</name>
</gene>
<keyword evidence="2" id="KW-1185">Reference proteome</keyword>
<sequence length="60" mass="6698">MLATSEIAKLKREIATLRDIVGQSRPGTKNPMSSAERLSLKSEIDRCILELDELRGKLSQ</sequence>
<dbReference type="AlphaFoldDB" id="A0A1E5XHW0"/>
<organism evidence="1 2">
    <name type="scientific">Devosia insulae DS-56</name>
    <dbReference type="NCBI Taxonomy" id="1116389"/>
    <lineage>
        <taxon>Bacteria</taxon>
        <taxon>Pseudomonadati</taxon>
        <taxon>Pseudomonadota</taxon>
        <taxon>Alphaproteobacteria</taxon>
        <taxon>Hyphomicrobiales</taxon>
        <taxon>Devosiaceae</taxon>
        <taxon>Devosia</taxon>
    </lineage>
</organism>
<dbReference type="RefSeq" id="WP_055875303.1">
    <property type="nucleotide sequence ID" value="NZ_LAJE02000388.1"/>
</dbReference>
<proteinExistence type="predicted"/>
<accession>A0A1E5XHW0</accession>
<dbReference type="OrthoDB" id="7950935at2"/>
<dbReference type="EMBL" id="LAJE02000388">
    <property type="protein sequence ID" value="OEO28189.1"/>
    <property type="molecule type" value="Genomic_DNA"/>
</dbReference>